<dbReference type="AlphaFoldDB" id="A0A0W1R775"/>
<feature type="transmembrane region" description="Helical" evidence="2">
    <location>
        <begin position="69"/>
        <end position="86"/>
    </location>
</feature>
<dbReference type="EMBL" id="LOPU01000029">
    <property type="protein sequence ID" value="KTG09430.1"/>
    <property type="molecule type" value="Genomic_DNA"/>
</dbReference>
<dbReference type="STRING" id="1514971.AUR64_16770"/>
<evidence type="ECO:0000256" key="1">
    <source>
        <dbReference type="SAM" id="MobiDB-lite"/>
    </source>
</evidence>
<comment type="caution">
    <text evidence="3">The sequence shown here is derived from an EMBL/GenBank/DDBJ whole genome shotgun (WGS) entry which is preliminary data.</text>
</comment>
<feature type="region of interest" description="Disordered" evidence="1">
    <location>
        <begin position="264"/>
        <end position="298"/>
    </location>
</feature>
<keyword evidence="2" id="KW-0472">Membrane</keyword>
<reference evidence="3 4" key="1">
    <citation type="submission" date="2015-12" db="EMBL/GenBank/DDBJ databases">
        <title>Haloprofundus marisrubri gen. nov., sp. nov., an extremely halophilic archaeon isolated from the Discovery deep brine-seawater interface in the Red Sea.</title>
        <authorList>
            <person name="Zhang G."/>
            <person name="Stingl U."/>
            <person name="Rashid M."/>
        </authorList>
    </citation>
    <scope>NUCLEOTIDE SEQUENCE [LARGE SCALE GENOMIC DNA]</scope>
    <source>
        <strain evidence="3 4">SB9</strain>
    </source>
</reference>
<name>A0A0W1R775_9EURY</name>
<feature type="compositionally biased region" description="Basic and acidic residues" evidence="1">
    <location>
        <begin position="271"/>
        <end position="284"/>
    </location>
</feature>
<dbReference type="Pfam" id="PF13197">
    <property type="entry name" value="DUF4013"/>
    <property type="match status" value="1"/>
</dbReference>
<feature type="transmembrane region" description="Helical" evidence="2">
    <location>
        <begin position="181"/>
        <end position="206"/>
    </location>
</feature>
<feature type="transmembrane region" description="Helical" evidence="2">
    <location>
        <begin position="21"/>
        <end position="40"/>
    </location>
</feature>
<evidence type="ECO:0000313" key="3">
    <source>
        <dbReference type="EMBL" id="KTG09430.1"/>
    </source>
</evidence>
<dbReference type="InterPro" id="IPR025098">
    <property type="entry name" value="DUF4013"/>
</dbReference>
<feature type="transmembrane region" description="Helical" evidence="2">
    <location>
        <begin position="98"/>
        <end position="120"/>
    </location>
</feature>
<accession>A0A0W1R775</accession>
<keyword evidence="2" id="KW-0812">Transmembrane</keyword>
<dbReference type="OrthoDB" id="107590at2157"/>
<feature type="transmembrane region" description="Helical" evidence="2">
    <location>
        <begin position="232"/>
        <end position="252"/>
    </location>
</feature>
<feature type="transmembrane region" description="Helical" evidence="2">
    <location>
        <begin position="140"/>
        <end position="160"/>
    </location>
</feature>
<dbReference type="Proteomes" id="UP000054387">
    <property type="component" value="Unassembled WGS sequence"/>
</dbReference>
<evidence type="ECO:0008006" key="5">
    <source>
        <dbReference type="Google" id="ProtNLM"/>
    </source>
</evidence>
<protein>
    <recommendedName>
        <fullName evidence="5">DUF4013 domain-containing protein</fullName>
    </recommendedName>
</protein>
<keyword evidence="2" id="KW-1133">Transmembrane helix</keyword>
<sequence length="298" mass="32656">MDSETNQGWGRKLLTVLFGGFLWYYGAFLFVPLVFAYGYIARVVRAELESDTADTPAFDDWRTLLVDGARIYAIWVIFAAVLFLNWQWTSESGANGTVVVSLVGTVLGGGVLFALVPMLVGKTVDFTAMVGGPLAQSLDTYLLMVAILYVAPAMVAHATQRRRFLAAFSFSTFRSRFLHPGYARAWVGFFVRWVASTTLLYVPLLYAQEVDVVRGLVGIVLIPAVALDLAEYVVFAAYAVSFYFLVSAYAVVGRAWRDLSAMTEVEEAEEPEKAEQSVGDERPTVTDATGAARGSVSE</sequence>
<organism evidence="3 4">
    <name type="scientific">Haloprofundus marisrubri</name>
    <dbReference type="NCBI Taxonomy" id="1514971"/>
    <lineage>
        <taxon>Archaea</taxon>
        <taxon>Methanobacteriati</taxon>
        <taxon>Methanobacteriota</taxon>
        <taxon>Stenosarchaea group</taxon>
        <taxon>Halobacteria</taxon>
        <taxon>Halobacteriales</taxon>
        <taxon>Haloferacaceae</taxon>
        <taxon>Haloprofundus</taxon>
    </lineage>
</organism>
<keyword evidence="4" id="KW-1185">Reference proteome</keyword>
<evidence type="ECO:0000256" key="2">
    <source>
        <dbReference type="SAM" id="Phobius"/>
    </source>
</evidence>
<dbReference type="RefSeq" id="WP_058582582.1">
    <property type="nucleotide sequence ID" value="NZ_LOPU01000029.1"/>
</dbReference>
<evidence type="ECO:0000313" key="4">
    <source>
        <dbReference type="Proteomes" id="UP000054387"/>
    </source>
</evidence>
<proteinExistence type="predicted"/>
<gene>
    <name evidence="3" type="ORF">AUR64_16770</name>
</gene>